<accession>A0A4S4LM64</accession>
<dbReference type="Gene3D" id="3.40.1000.30">
    <property type="match status" value="1"/>
</dbReference>
<sequence>MANDVLDPSALISALPTLLPINKKRIETPYDAVSALLHTALIALGFRLIAVDDTSPAVVNLSGAFPDAWNLHGPGHYTFRYRHEQSSLEFVIKIAKLGSRTLVNAIAVESDKAATLDISTADFVSSSFFPYDVSASDAQPLVHGFISSNRVADLISQFKLKIISKLVPGLRKEGYTEESGESSSTGANAPPARPAPMTPPFAPERPFNLPFPAHPDNPLEIGRRDLDPFPDNPFAPPSLFPPRGGGNGMYVGRDHPIFGIGRQGNGGTPTRGPWGGNGYLPPMGAPPGARFDPVGPGRGPLPGRGGPNPRGGPPGGVSQREPDNDEFMPPGAFTASCEVHENNAIEAEMGRQFCTQSQSQNSGVAAELEYKLRLCHQSNRPVQLPLPSLSMSASPSNNMPPTSPIRPRRNAPIPGFRVPPRPKPRPIEEMTVRELRDLYEKNNRVLSRPAPSTSTYVPRIQAEQSRIEAQLVELEGVDGIQRALRQTTIKTEEEMNVDVPSEPREPRIIEAKQRALNKFALAVSQGPHVASGFSLQEAIQLEQQAHALDRERKQRILERKRRMGLPIDGEILTRQEREARIWAFMSYKPTESDLEDDDDDDDPANWFEDDQDDGRKGQDIVEPDPEDLMEIIRVDPKKIHYSTFYEPHDGGD</sequence>
<dbReference type="InterPro" id="IPR045128">
    <property type="entry name" value="PI31-like"/>
</dbReference>
<feature type="compositionally biased region" description="Gly residues" evidence="11">
    <location>
        <begin position="296"/>
        <end position="315"/>
    </location>
</feature>
<dbReference type="InterPro" id="IPR013886">
    <property type="entry name" value="PI31_Prot_C"/>
</dbReference>
<evidence type="ECO:0000259" key="13">
    <source>
        <dbReference type="Pfam" id="PF11566"/>
    </source>
</evidence>
<dbReference type="InterPro" id="IPR021625">
    <property type="entry name" value="PI31_Prot_N"/>
</dbReference>
<evidence type="ECO:0000259" key="12">
    <source>
        <dbReference type="Pfam" id="PF08577"/>
    </source>
</evidence>
<evidence type="ECO:0000256" key="2">
    <source>
        <dbReference type="ARBA" id="ARBA00004496"/>
    </source>
</evidence>
<comment type="similarity">
    <text evidence="3">Belongs to the proteasome inhibitor PI31 family.</text>
</comment>
<dbReference type="Pfam" id="PF08577">
    <property type="entry name" value="PI31_Prot_C"/>
    <property type="match status" value="1"/>
</dbReference>
<evidence type="ECO:0000256" key="5">
    <source>
        <dbReference type="ARBA" id="ARBA00022490"/>
    </source>
</evidence>
<feature type="compositionally biased region" description="Acidic residues" evidence="11">
    <location>
        <begin position="592"/>
        <end position="612"/>
    </location>
</feature>
<feature type="domain" description="PI31 proteasome regulator C-terminal" evidence="12">
    <location>
        <begin position="221"/>
        <end position="296"/>
    </location>
</feature>
<evidence type="ECO:0000256" key="9">
    <source>
        <dbReference type="ARBA" id="ARBA00022990"/>
    </source>
</evidence>
<feature type="compositionally biased region" description="Low complexity" evidence="11">
    <location>
        <begin position="390"/>
        <end position="400"/>
    </location>
</feature>
<evidence type="ECO:0000256" key="11">
    <source>
        <dbReference type="SAM" id="MobiDB-lite"/>
    </source>
</evidence>
<feature type="compositionally biased region" description="Gly residues" evidence="11">
    <location>
        <begin position="263"/>
        <end position="278"/>
    </location>
</feature>
<feature type="region of interest" description="Disordered" evidence="11">
    <location>
        <begin position="174"/>
        <end position="204"/>
    </location>
</feature>
<dbReference type="AlphaFoldDB" id="A0A4S4LM64"/>
<dbReference type="Proteomes" id="UP000310158">
    <property type="component" value="Unassembled WGS sequence"/>
</dbReference>
<organism evidence="14 15">
    <name type="scientific">Bondarzewia mesenterica</name>
    <dbReference type="NCBI Taxonomy" id="1095465"/>
    <lineage>
        <taxon>Eukaryota</taxon>
        <taxon>Fungi</taxon>
        <taxon>Dikarya</taxon>
        <taxon>Basidiomycota</taxon>
        <taxon>Agaricomycotina</taxon>
        <taxon>Agaricomycetes</taxon>
        <taxon>Russulales</taxon>
        <taxon>Bondarzewiaceae</taxon>
        <taxon>Bondarzewia</taxon>
    </lineage>
</organism>
<dbReference type="EMBL" id="SGPL01000370">
    <property type="protein sequence ID" value="THH13274.1"/>
    <property type="molecule type" value="Genomic_DNA"/>
</dbReference>
<evidence type="ECO:0000256" key="1">
    <source>
        <dbReference type="ARBA" id="ARBA00004240"/>
    </source>
</evidence>
<name>A0A4S4LM64_9AGAM</name>
<evidence type="ECO:0000256" key="10">
    <source>
        <dbReference type="ARBA" id="ARBA00024805"/>
    </source>
</evidence>
<keyword evidence="5" id="KW-0963">Cytoplasm</keyword>
<evidence type="ECO:0000256" key="3">
    <source>
        <dbReference type="ARBA" id="ARBA00006405"/>
    </source>
</evidence>
<feature type="region of interest" description="Disordered" evidence="11">
    <location>
        <begin position="263"/>
        <end position="333"/>
    </location>
</feature>
<keyword evidence="9" id="KW-0007">Acetylation</keyword>
<feature type="region of interest" description="Disordered" evidence="11">
    <location>
        <begin position="590"/>
        <end position="627"/>
    </location>
</feature>
<evidence type="ECO:0000256" key="7">
    <source>
        <dbReference type="ARBA" id="ARBA00022824"/>
    </source>
</evidence>
<comment type="caution">
    <text evidence="14">The sequence shown here is derived from an EMBL/GenBank/DDBJ whole genome shotgun (WGS) entry which is preliminary data.</text>
</comment>
<feature type="compositionally biased region" description="Pro residues" evidence="11">
    <location>
        <begin position="191"/>
        <end position="203"/>
    </location>
</feature>
<comment type="subcellular location">
    <subcellularLocation>
        <location evidence="2">Cytoplasm</location>
    </subcellularLocation>
    <subcellularLocation>
        <location evidence="1">Endoplasmic reticulum</location>
    </subcellularLocation>
</comment>
<dbReference type="PANTHER" id="PTHR13266">
    <property type="entry name" value="PROTEASOME INHIBITOR"/>
    <property type="match status" value="1"/>
</dbReference>
<feature type="domain" description="PI31 proteasome regulator N-terminal" evidence="13">
    <location>
        <begin position="23"/>
        <end position="173"/>
    </location>
</feature>
<evidence type="ECO:0000256" key="6">
    <source>
        <dbReference type="ARBA" id="ARBA00022553"/>
    </source>
</evidence>
<dbReference type="GO" id="GO:0070628">
    <property type="term" value="F:proteasome binding"/>
    <property type="evidence" value="ECO:0007669"/>
    <property type="project" value="InterPro"/>
</dbReference>
<reference evidence="14 15" key="1">
    <citation type="submission" date="2019-02" db="EMBL/GenBank/DDBJ databases">
        <title>Genome sequencing of the rare red list fungi Bondarzewia mesenterica.</title>
        <authorList>
            <person name="Buettner E."/>
            <person name="Kellner H."/>
        </authorList>
    </citation>
    <scope>NUCLEOTIDE SEQUENCE [LARGE SCALE GENOMIC DNA]</scope>
    <source>
        <strain evidence="14 15">DSM 108281</strain>
    </source>
</reference>
<keyword evidence="7" id="KW-0256">Endoplasmic reticulum</keyword>
<feature type="region of interest" description="Disordered" evidence="11">
    <location>
        <begin position="390"/>
        <end position="425"/>
    </location>
</feature>
<evidence type="ECO:0000256" key="8">
    <source>
        <dbReference type="ARBA" id="ARBA00022942"/>
    </source>
</evidence>
<dbReference type="Pfam" id="PF11566">
    <property type="entry name" value="PI31_Prot_N"/>
    <property type="match status" value="1"/>
</dbReference>
<protein>
    <submittedName>
        <fullName evidence="14">Uncharacterized protein</fullName>
    </submittedName>
</protein>
<keyword evidence="8" id="KW-0647">Proteasome</keyword>
<evidence type="ECO:0000313" key="14">
    <source>
        <dbReference type="EMBL" id="THH13274.1"/>
    </source>
</evidence>
<dbReference type="OrthoDB" id="68090at2759"/>
<dbReference type="PANTHER" id="PTHR13266:SF1">
    <property type="entry name" value="PROTEASOME INHIBITOR PI31 SUBUNIT"/>
    <property type="match status" value="1"/>
</dbReference>
<dbReference type="GO" id="GO:0005783">
    <property type="term" value="C:endoplasmic reticulum"/>
    <property type="evidence" value="ECO:0007669"/>
    <property type="project" value="UniProtKB-SubCell"/>
</dbReference>
<proteinExistence type="inferred from homology"/>
<comment type="function">
    <text evidence="10">Plays an important role in control of proteasome function. Inhibits the hydrolysis of protein and peptide substrates by the 20S proteasome. Also inhibits the activation of the proteasome by the proteasome regulatory proteins PA700 and PA28.</text>
</comment>
<feature type="compositionally biased region" description="Low complexity" evidence="11">
    <location>
        <begin position="181"/>
        <end position="190"/>
    </location>
</feature>
<dbReference type="GO" id="GO:0000502">
    <property type="term" value="C:proteasome complex"/>
    <property type="evidence" value="ECO:0007669"/>
    <property type="project" value="UniProtKB-KW"/>
</dbReference>
<keyword evidence="6" id="KW-0597">Phosphoprotein</keyword>
<evidence type="ECO:0000256" key="4">
    <source>
        <dbReference type="ARBA" id="ARBA00022481"/>
    </source>
</evidence>
<keyword evidence="15" id="KW-1185">Reference proteome</keyword>
<keyword evidence="4" id="KW-0488">Methylation</keyword>
<gene>
    <name evidence="14" type="ORF">EW146_g6926</name>
</gene>
<dbReference type="GO" id="GO:0004866">
    <property type="term" value="F:endopeptidase inhibitor activity"/>
    <property type="evidence" value="ECO:0007669"/>
    <property type="project" value="InterPro"/>
</dbReference>
<dbReference type="GO" id="GO:0043161">
    <property type="term" value="P:proteasome-mediated ubiquitin-dependent protein catabolic process"/>
    <property type="evidence" value="ECO:0007669"/>
    <property type="project" value="InterPro"/>
</dbReference>
<evidence type="ECO:0000313" key="15">
    <source>
        <dbReference type="Proteomes" id="UP000310158"/>
    </source>
</evidence>